<name>A0A7J7G1F4_CAMSI</name>
<evidence type="ECO:0000313" key="2">
    <source>
        <dbReference type="Proteomes" id="UP000593564"/>
    </source>
</evidence>
<dbReference type="Proteomes" id="UP000593564">
    <property type="component" value="Unassembled WGS sequence"/>
</dbReference>
<dbReference type="AlphaFoldDB" id="A0A7J7G1F4"/>
<reference evidence="2" key="1">
    <citation type="journal article" date="2020" name="Nat. Commun.">
        <title>Genome assembly of wild tea tree DASZ reveals pedigree and selection history of tea varieties.</title>
        <authorList>
            <person name="Zhang W."/>
            <person name="Zhang Y."/>
            <person name="Qiu H."/>
            <person name="Guo Y."/>
            <person name="Wan H."/>
            <person name="Zhang X."/>
            <person name="Scossa F."/>
            <person name="Alseekh S."/>
            <person name="Zhang Q."/>
            <person name="Wang P."/>
            <person name="Xu L."/>
            <person name="Schmidt M.H."/>
            <person name="Jia X."/>
            <person name="Li D."/>
            <person name="Zhu A."/>
            <person name="Guo F."/>
            <person name="Chen W."/>
            <person name="Ni D."/>
            <person name="Usadel B."/>
            <person name="Fernie A.R."/>
            <person name="Wen W."/>
        </authorList>
    </citation>
    <scope>NUCLEOTIDE SEQUENCE [LARGE SCALE GENOMIC DNA]</scope>
    <source>
        <strain evidence="2">cv. G240</strain>
    </source>
</reference>
<evidence type="ECO:0000313" key="1">
    <source>
        <dbReference type="EMBL" id="KAF5934277.1"/>
    </source>
</evidence>
<organism evidence="1 2">
    <name type="scientific">Camellia sinensis</name>
    <name type="common">Tea plant</name>
    <name type="synonym">Thea sinensis</name>
    <dbReference type="NCBI Taxonomy" id="4442"/>
    <lineage>
        <taxon>Eukaryota</taxon>
        <taxon>Viridiplantae</taxon>
        <taxon>Streptophyta</taxon>
        <taxon>Embryophyta</taxon>
        <taxon>Tracheophyta</taxon>
        <taxon>Spermatophyta</taxon>
        <taxon>Magnoliopsida</taxon>
        <taxon>eudicotyledons</taxon>
        <taxon>Gunneridae</taxon>
        <taxon>Pentapetalae</taxon>
        <taxon>asterids</taxon>
        <taxon>Ericales</taxon>
        <taxon>Theaceae</taxon>
        <taxon>Camellia</taxon>
    </lineage>
</organism>
<proteinExistence type="predicted"/>
<gene>
    <name evidence="1" type="ORF">HYC85_030448</name>
</gene>
<keyword evidence="2" id="KW-1185">Reference proteome</keyword>
<dbReference type="EMBL" id="JACBKZ010000014">
    <property type="protein sequence ID" value="KAF5934277.1"/>
    <property type="molecule type" value="Genomic_DNA"/>
</dbReference>
<protein>
    <submittedName>
        <fullName evidence="1">Uncharacterized protein</fullName>
    </submittedName>
</protein>
<reference evidence="1 2" key="2">
    <citation type="submission" date="2020-07" db="EMBL/GenBank/DDBJ databases">
        <title>Genome assembly of wild tea tree DASZ reveals pedigree and selection history of tea varieties.</title>
        <authorList>
            <person name="Zhang W."/>
        </authorList>
    </citation>
    <scope>NUCLEOTIDE SEQUENCE [LARGE SCALE GENOMIC DNA]</scope>
    <source>
        <strain evidence="2">cv. G240</strain>
        <tissue evidence="1">Leaf</tissue>
    </source>
</reference>
<accession>A0A7J7G1F4</accession>
<sequence length="88" mass="9964">MELKHGIIRGCIEGISTRGSDSSCESEKTGTTDDRRLTILIKYWVAAKKSHSAADIFFNSENQVHGYKITCFLQRRRPIHPLSPAQLF</sequence>
<comment type="caution">
    <text evidence="1">The sequence shown here is derived from an EMBL/GenBank/DDBJ whole genome shotgun (WGS) entry which is preliminary data.</text>
</comment>